<dbReference type="InterPro" id="IPR039904">
    <property type="entry name" value="TRANK1"/>
</dbReference>
<dbReference type="PANTHER" id="PTHR21529:SF4">
    <property type="entry name" value="TPR AND ANKYRIN REPEAT-CONTAINING PROTEIN 1"/>
    <property type="match status" value="1"/>
</dbReference>
<reference evidence="3" key="1">
    <citation type="journal article" date="2017" name="Nat. Commun.">
        <title>The asparagus genome sheds light on the origin and evolution of a young Y chromosome.</title>
        <authorList>
            <person name="Harkess A."/>
            <person name="Zhou J."/>
            <person name="Xu C."/>
            <person name="Bowers J.E."/>
            <person name="Van der Hulst R."/>
            <person name="Ayyampalayam S."/>
            <person name="Mercati F."/>
            <person name="Riccardi P."/>
            <person name="McKain M.R."/>
            <person name="Kakrana A."/>
            <person name="Tang H."/>
            <person name="Ray J."/>
            <person name="Groenendijk J."/>
            <person name="Arikit S."/>
            <person name="Mathioni S.M."/>
            <person name="Nakano M."/>
            <person name="Shan H."/>
            <person name="Telgmann-Rauber A."/>
            <person name="Kanno A."/>
            <person name="Yue Z."/>
            <person name="Chen H."/>
            <person name="Li W."/>
            <person name="Chen Y."/>
            <person name="Xu X."/>
            <person name="Zhang Y."/>
            <person name="Luo S."/>
            <person name="Chen H."/>
            <person name="Gao J."/>
            <person name="Mao Z."/>
            <person name="Pires J.C."/>
            <person name="Luo M."/>
            <person name="Kudrna D."/>
            <person name="Wing R.A."/>
            <person name="Meyers B.C."/>
            <person name="Yi K."/>
            <person name="Kong H."/>
            <person name="Lavrijsen P."/>
            <person name="Sunseri F."/>
            <person name="Falavigna A."/>
            <person name="Ye Y."/>
            <person name="Leebens-Mack J.H."/>
            <person name="Chen G."/>
        </authorList>
    </citation>
    <scope>NUCLEOTIDE SEQUENCE [LARGE SCALE GENOMIC DNA]</scope>
    <source>
        <strain evidence="3">cv. DH0086</strain>
    </source>
</reference>
<dbReference type="Gramene" id="ONK71077">
    <property type="protein sequence ID" value="ONK71077"/>
    <property type="gene ID" value="A4U43_C04F4480"/>
</dbReference>
<evidence type="ECO:0000313" key="2">
    <source>
        <dbReference type="EMBL" id="ONK71077.1"/>
    </source>
</evidence>
<keyword evidence="3" id="KW-1185">Reference proteome</keyword>
<evidence type="ECO:0000256" key="1">
    <source>
        <dbReference type="SAM" id="SignalP"/>
    </source>
</evidence>
<keyword evidence="1" id="KW-0732">Signal</keyword>
<gene>
    <name evidence="2" type="ORF">A4U43_C04F4480</name>
</gene>
<dbReference type="Proteomes" id="UP000243459">
    <property type="component" value="Chromosome 4"/>
</dbReference>
<organism evidence="2 3">
    <name type="scientific">Asparagus officinalis</name>
    <name type="common">Garden asparagus</name>
    <dbReference type="NCBI Taxonomy" id="4686"/>
    <lineage>
        <taxon>Eukaryota</taxon>
        <taxon>Viridiplantae</taxon>
        <taxon>Streptophyta</taxon>
        <taxon>Embryophyta</taxon>
        <taxon>Tracheophyta</taxon>
        <taxon>Spermatophyta</taxon>
        <taxon>Magnoliopsida</taxon>
        <taxon>Liliopsida</taxon>
        <taxon>Asparagales</taxon>
        <taxon>Asparagaceae</taxon>
        <taxon>Asparagoideae</taxon>
        <taxon>Asparagus</taxon>
    </lineage>
</organism>
<feature type="signal peptide" evidence="1">
    <location>
        <begin position="1"/>
        <end position="27"/>
    </location>
</feature>
<dbReference type="AlphaFoldDB" id="A0A5P1F0Y7"/>
<proteinExistence type="predicted"/>
<sequence>MLKLFLHPVRCFLPFVCLVYISSFLCGGEYSSKTGIDMYDIGDSLNAFSDIPDSFKNITQKHYPLIITFQKFLVMLDGSLGNSFFDKFDDGELSLKRTGVSRSFALQTLIRKKEVTYPRFLSSYWPHFNTQLTKKLDSSVVFTEIISHLKGDITSNVPFDSWLDREAYVGLSERRASSLNCDAREIIYDIFLAYEKTKRRNREFDMSDLVCDLHRRARVYGRNAILLKLLPGVLISDLKI</sequence>
<dbReference type="PANTHER" id="PTHR21529">
    <property type="entry name" value="MAMMARY TURMOR VIRUS RECEPTOR HOMOLOG 1, 2 MTVR1, 2"/>
    <property type="match status" value="1"/>
</dbReference>
<name>A0A5P1F0Y7_ASPOF</name>
<accession>A0A5P1F0Y7</accession>
<feature type="chain" id="PRO_5024314082" evidence="1">
    <location>
        <begin position="28"/>
        <end position="240"/>
    </location>
</feature>
<evidence type="ECO:0000313" key="3">
    <source>
        <dbReference type="Proteomes" id="UP000243459"/>
    </source>
</evidence>
<dbReference type="EMBL" id="CM007384">
    <property type="protein sequence ID" value="ONK71077.1"/>
    <property type="molecule type" value="Genomic_DNA"/>
</dbReference>
<protein>
    <submittedName>
        <fullName evidence="2">Uncharacterized protein</fullName>
    </submittedName>
</protein>